<feature type="region of interest" description="Disordered" evidence="1">
    <location>
        <begin position="239"/>
        <end position="273"/>
    </location>
</feature>
<dbReference type="AlphaFoldDB" id="A0A9W7D6T4"/>
<organism evidence="2 3">
    <name type="scientific">Phytophthora fragariaefolia</name>
    <dbReference type="NCBI Taxonomy" id="1490495"/>
    <lineage>
        <taxon>Eukaryota</taxon>
        <taxon>Sar</taxon>
        <taxon>Stramenopiles</taxon>
        <taxon>Oomycota</taxon>
        <taxon>Peronosporomycetes</taxon>
        <taxon>Peronosporales</taxon>
        <taxon>Peronosporaceae</taxon>
        <taxon>Phytophthora</taxon>
    </lineage>
</organism>
<accession>A0A9W7D6T4</accession>
<dbReference type="Proteomes" id="UP001165121">
    <property type="component" value="Unassembled WGS sequence"/>
</dbReference>
<reference evidence="2" key="1">
    <citation type="submission" date="2023-04" db="EMBL/GenBank/DDBJ databases">
        <title>Phytophthora fragariaefolia NBRC 109709.</title>
        <authorList>
            <person name="Ichikawa N."/>
            <person name="Sato H."/>
            <person name="Tonouchi N."/>
        </authorList>
    </citation>
    <scope>NUCLEOTIDE SEQUENCE</scope>
    <source>
        <strain evidence="2">NBRC 109709</strain>
    </source>
</reference>
<keyword evidence="3" id="KW-1185">Reference proteome</keyword>
<evidence type="ECO:0000313" key="2">
    <source>
        <dbReference type="EMBL" id="GMF54677.1"/>
    </source>
</evidence>
<evidence type="ECO:0000256" key="1">
    <source>
        <dbReference type="SAM" id="MobiDB-lite"/>
    </source>
</evidence>
<dbReference type="EMBL" id="BSXT01003568">
    <property type="protein sequence ID" value="GMF54677.1"/>
    <property type="molecule type" value="Genomic_DNA"/>
</dbReference>
<evidence type="ECO:0000313" key="3">
    <source>
        <dbReference type="Proteomes" id="UP001165121"/>
    </source>
</evidence>
<feature type="region of interest" description="Disordered" evidence="1">
    <location>
        <begin position="114"/>
        <end position="142"/>
    </location>
</feature>
<feature type="compositionally biased region" description="Polar residues" evidence="1">
    <location>
        <begin position="247"/>
        <end position="273"/>
    </location>
</feature>
<gene>
    <name evidence="2" type="ORF">Pfra01_002285900</name>
</gene>
<proteinExistence type="predicted"/>
<comment type="caution">
    <text evidence="2">The sequence shown here is derived from an EMBL/GenBank/DDBJ whole genome shotgun (WGS) entry which is preliminary data.</text>
</comment>
<protein>
    <submittedName>
        <fullName evidence="2">Unnamed protein product</fullName>
    </submittedName>
</protein>
<sequence>MVSAISDLKEFSGKYPDEDRARSRFSKVKPAFVRDQAPNSEKCRVFGDLVTGPARNWYRQLSRSTRSDWKGLVKGLQIQYCGRGTLDDRDLANQLALLRIPDAYTLEETLRSQERAKARQGKTVNGCIRPKPKAPAGEAPSANARAVCATANSSDSDLETSRSEGEGDLRKVVAGYWKYHVPDKKFRQAKATGKSINEKAALLFNSGAEVSILVAAFARMVGRYIDNSQELECEGVGKNPYMANGVPESSSSWPGRLSTTLTSGSDRPQAGRT</sequence>
<name>A0A9W7D6T4_9STRA</name>